<protein>
    <submittedName>
        <fullName evidence="1">Uncharacterized protein</fullName>
    </submittedName>
</protein>
<gene>
    <name evidence="1" type="ORF">PDE_07114</name>
</gene>
<organism evidence="1 2">
    <name type="scientific">Penicillium oxalicum (strain 114-2 / CGMCC 5302)</name>
    <name type="common">Penicillium decumbens</name>
    <dbReference type="NCBI Taxonomy" id="933388"/>
    <lineage>
        <taxon>Eukaryota</taxon>
        <taxon>Fungi</taxon>
        <taxon>Dikarya</taxon>
        <taxon>Ascomycota</taxon>
        <taxon>Pezizomycotina</taxon>
        <taxon>Eurotiomycetes</taxon>
        <taxon>Eurotiomycetidae</taxon>
        <taxon>Eurotiales</taxon>
        <taxon>Aspergillaceae</taxon>
        <taxon>Penicillium</taxon>
    </lineage>
</organism>
<proteinExistence type="predicted"/>
<sequence>MLLDIVRRGLYLLLEGYLQGINTKLFYLNILCSVLYYNISRDTKSPCLS</sequence>
<evidence type="ECO:0000313" key="1">
    <source>
        <dbReference type="EMBL" id="EPS32154.1"/>
    </source>
</evidence>
<evidence type="ECO:0000313" key="2">
    <source>
        <dbReference type="Proteomes" id="UP000019376"/>
    </source>
</evidence>
<reference evidence="1 2" key="1">
    <citation type="journal article" date="2013" name="PLoS ONE">
        <title>Genomic and secretomic analyses reveal unique features of the lignocellulolytic enzyme system of Penicillium decumbens.</title>
        <authorList>
            <person name="Liu G."/>
            <person name="Zhang L."/>
            <person name="Wei X."/>
            <person name="Zou G."/>
            <person name="Qin Y."/>
            <person name="Ma L."/>
            <person name="Li J."/>
            <person name="Zheng H."/>
            <person name="Wang S."/>
            <person name="Wang C."/>
            <person name="Xun L."/>
            <person name="Zhao G.-P."/>
            <person name="Zhou Z."/>
            <person name="Qu Y."/>
        </authorList>
    </citation>
    <scope>NUCLEOTIDE SEQUENCE [LARGE SCALE GENOMIC DNA]</scope>
    <source>
        <strain evidence="2">114-2 / CGMCC 5302</strain>
    </source>
</reference>
<dbReference type="HOGENOM" id="CLU_3143583_0_0_1"/>
<keyword evidence="2" id="KW-1185">Reference proteome</keyword>
<dbReference type="EMBL" id="KB644414">
    <property type="protein sequence ID" value="EPS32154.1"/>
    <property type="molecule type" value="Genomic_DNA"/>
</dbReference>
<accession>S7ZP43</accession>
<dbReference type="AlphaFoldDB" id="S7ZP43"/>
<dbReference type="Proteomes" id="UP000019376">
    <property type="component" value="Unassembled WGS sequence"/>
</dbReference>
<name>S7ZP43_PENO1</name>